<dbReference type="Gene3D" id="1.20.1250.20">
    <property type="entry name" value="MFS general substrate transporter like domains"/>
    <property type="match status" value="2"/>
</dbReference>
<evidence type="ECO:0000256" key="2">
    <source>
        <dbReference type="ARBA" id="ARBA00022448"/>
    </source>
</evidence>
<feature type="transmembrane region" description="Helical" evidence="6">
    <location>
        <begin position="408"/>
        <end position="429"/>
    </location>
</feature>
<dbReference type="Proteomes" id="UP000070544">
    <property type="component" value="Unassembled WGS sequence"/>
</dbReference>
<feature type="transmembrane region" description="Helical" evidence="6">
    <location>
        <begin position="74"/>
        <end position="94"/>
    </location>
</feature>
<dbReference type="PANTHER" id="PTHR43791:SF36">
    <property type="entry name" value="TRANSPORTER, PUTATIVE (AFU_ORTHOLOGUE AFUA_6G08340)-RELATED"/>
    <property type="match status" value="1"/>
</dbReference>
<keyword evidence="4 6" id="KW-1133">Transmembrane helix</keyword>
<comment type="subcellular location">
    <subcellularLocation>
        <location evidence="1">Membrane</location>
        <topology evidence="1">Multi-pass membrane protein</topology>
    </subcellularLocation>
</comment>
<feature type="transmembrane region" description="Helical" evidence="6">
    <location>
        <begin position="180"/>
        <end position="202"/>
    </location>
</feature>
<evidence type="ECO:0000256" key="6">
    <source>
        <dbReference type="SAM" id="Phobius"/>
    </source>
</evidence>
<proteinExistence type="predicted"/>
<dbReference type="PANTHER" id="PTHR43791">
    <property type="entry name" value="PERMEASE-RELATED"/>
    <property type="match status" value="1"/>
</dbReference>
<name>A0A139ACK6_GONPJ</name>
<reference evidence="7 8" key="1">
    <citation type="journal article" date="2015" name="Genome Biol. Evol.">
        <title>Phylogenomic analyses indicate that early fungi evolved digesting cell walls of algal ancestors of land plants.</title>
        <authorList>
            <person name="Chang Y."/>
            <person name="Wang S."/>
            <person name="Sekimoto S."/>
            <person name="Aerts A.L."/>
            <person name="Choi C."/>
            <person name="Clum A."/>
            <person name="LaButti K.M."/>
            <person name="Lindquist E.A."/>
            <person name="Yee Ngan C."/>
            <person name="Ohm R.A."/>
            <person name="Salamov A.A."/>
            <person name="Grigoriev I.V."/>
            <person name="Spatafora J.W."/>
            <person name="Berbee M.L."/>
        </authorList>
    </citation>
    <scope>NUCLEOTIDE SEQUENCE [LARGE SCALE GENOMIC DNA]</scope>
    <source>
        <strain evidence="7 8">JEL478</strain>
    </source>
</reference>
<evidence type="ECO:0000256" key="4">
    <source>
        <dbReference type="ARBA" id="ARBA00022989"/>
    </source>
</evidence>
<dbReference type="InterPro" id="IPR011701">
    <property type="entry name" value="MFS"/>
</dbReference>
<feature type="transmembrane region" description="Helical" evidence="6">
    <location>
        <begin position="106"/>
        <end position="133"/>
    </location>
</feature>
<accession>A0A139ACK6</accession>
<dbReference type="GO" id="GO:0022857">
    <property type="term" value="F:transmembrane transporter activity"/>
    <property type="evidence" value="ECO:0007669"/>
    <property type="project" value="InterPro"/>
</dbReference>
<dbReference type="SUPFAM" id="SSF103473">
    <property type="entry name" value="MFS general substrate transporter"/>
    <property type="match status" value="1"/>
</dbReference>
<dbReference type="InterPro" id="IPR036259">
    <property type="entry name" value="MFS_trans_sf"/>
</dbReference>
<protein>
    <submittedName>
        <fullName evidence="7">MFS general substrate transporter</fullName>
    </submittedName>
</protein>
<evidence type="ECO:0000256" key="3">
    <source>
        <dbReference type="ARBA" id="ARBA00022692"/>
    </source>
</evidence>
<evidence type="ECO:0000256" key="1">
    <source>
        <dbReference type="ARBA" id="ARBA00004141"/>
    </source>
</evidence>
<sequence>MSAEAEFDSTPWTPEEEKAVMRKVNFRFVPWMIICYGILLLDRNSLANAKIMNTETPSQTLTVQLGLGNNDYNWAVSVFFVTFVIFEIPSNFLLTQFKPSMWISRIMISWGICAGLLAAAQNMASLCAIRMLLGLMEAYKYEVSSRFAFMYAGAFTLSSFGGLFAYAVAHLDGIRDLAGFRWLFIVEGLISVVAGFLTYFILPDYPQTATFLTPRERQIVIERLPPTGPTIHAKTIVWGEVWDGLKDWRLHAIALACLLEFTPAYAFSAFSPTVITLMGFQSTTAQLLSMAPTICTGVFTLIINWSSDYFQEKKYHALACGIPPALGYFLLATIQGRLSSYGRYALLFLVSIENTIVPMLVGYSSITTKGMSKTALRSAYPFAIGNLGGIIGPQIYRSDDAPLYTRGHFINGTCIALMIVTTMVLMLSIEREGLYTGAKANLTVRDVADAEALGVMLEHDDEGKKEAVV</sequence>
<organism evidence="7 8">
    <name type="scientific">Gonapodya prolifera (strain JEL478)</name>
    <name type="common">Monoblepharis prolifera</name>
    <dbReference type="NCBI Taxonomy" id="1344416"/>
    <lineage>
        <taxon>Eukaryota</taxon>
        <taxon>Fungi</taxon>
        <taxon>Fungi incertae sedis</taxon>
        <taxon>Chytridiomycota</taxon>
        <taxon>Chytridiomycota incertae sedis</taxon>
        <taxon>Monoblepharidomycetes</taxon>
        <taxon>Monoblepharidales</taxon>
        <taxon>Gonapodyaceae</taxon>
        <taxon>Gonapodya</taxon>
    </lineage>
</organism>
<evidence type="ECO:0000313" key="7">
    <source>
        <dbReference type="EMBL" id="KXS14507.1"/>
    </source>
</evidence>
<keyword evidence="2" id="KW-0813">Transport</keyword>
<feature type="transmembrane region" description="Helical" evidence="6">
    <location>
        <begin position="148"/>
        <end position="168"/>
    </location>
</feature>
<keyword evidence="8" id="KW-1185">Reference proteome</keyword>
<dbReference type="STRING" id="1344416.A0A139ACK6"/>
<dbReference type="OrthoDB" id="1935484at2759"/>
<keyword evidence="5 6" id="KW-0472">Membrane</keyword>
<gene>
    <name evidence="7" type="ORF">M427DRAFT_32974</name>
</gene>
<keyword evidence="3 6" id="KW-0812">Transmembrane</keyword>
<feature type="transmembrane region" description="Helical" evidence="6">
    <location>
        <begin position="317"/>
        <end position="338"/>
    </location>
</feature>
<feature type="transmembrane region" description="Helical" evidence="6">
    <location>
        <begin position="378"/>
        <end position="396"/>
    </location>
</feature>
<feature type="transmembrane region" description="Helical" evidence="6">
    <location>
        <begin position="344"/>
        <end position="366"/>
    </location>
</feature>
<feature type="transmembrane region" description="Helical" evidence="6">
    <location>
        <begin position="287"/>
        <end position="305"/>
    </location>
</feature>
<dbReference type="AlphaFoldDB" id="A0A139ACK6"/>
<dbReference type="GO" id="GO:0016020">
    <property type="term" value="C:membrane"/>
    <property type="evidence" value="ECO:0007669"/>
    <property type="project" value="UniProtKB-SubCell"/>
</dbReference>
<evidence type="ECO:0000313" key="8">
    <source>
        <dbReference type="Proteomes" id="UP000070544"/>
    </source>
</evidence>
<dbReference type="EMBL" id="KQ965768">
    <property type="protein sequence ID" value="KXS14507.1"/>
    <property type="molecule type" value="Genomic_DNA"/>
</dbReference>
<dbReference type="Pfam" id="PF07690">
    <property type="entry name" value="MFS_1"/>
    <property type="match status" value="1"/>
</dbReference>
<evidence type="ECO:0000256" key="5">
    <source>
        <dbReference type="ARBA" id="ARBA00023136"/>
    </source>
</evidence>
<feature type="transmembrane region" description="Helical" evidence="6">
    <location>
        <begin position="24"/>
        <end position="41"/>
    </location>
</feature>